<dbReference type="AlphaFoldDB" id="A0A7J8CIB9"/>
<proteinExistence type="predicted"/>
<evidence type="ECO:0000313" key="1">
    <source>
        <dbReference type="EMBL" id="KAF6410610.1"/>
    </source>
</evidence>
<gene>
    <name evidence="1" type="ORF">HJG63_009098</name>
</gene>
<evidence type="ECO:0000313" key="2">
    <source>
        <dbReference type="Proteomes" id="UP000593571"/>
    </source>
</evidence>
<name>A0A7J8CIB9_ROUAE</name>
<accession>A0A7J8CIB9</accession>
<protein>
    <submittedName>
        <fullName evidence="1">Uncharacterized protein</fullName>
    </submittedName>
</protein>
<organism evidence="1 2">
    <name type="scientific">Rousettus aegyptiacus</name>
    <name type="common">Egyptian fruit bat</name>
    <name type="synonym">Pteropus aegyptiacus</name>
    <dbReference type="NCBI Taxonomy" id="9407"/>
    <lineage>
        <taxon>Eukaryota</taxon>
        <taxon>Metazoa</taxon>
        <taxon>Chordata</taxon>
        <taxon>Craniata</taxon>
        <taxon>Vertebrata</taxon>
        <taxon>Euteleostomi</taxon>
        <taxon>Mammalia</taxon>
        <taxon>Eutheria</taxon>
        <taxon>Laurasiatheria</taxon>
        <taxon>Chiroptera</taxon>
        <taxon>Yinpterochiroptera</taxon>
        <taxon>Pteropodoidea</taxon>
        <taxon>Pteropodidae</taxon>
        <taxon>Rousettinae</taxon>
        <taxon>Rousettus</taxon>
    </lineage>
</organism>
<keyword evidence="2" id="KW-1185">Reference proteome</keyword>
<dbReference type="Proteomes" id="UP000593571">
    <property type="component" value="Unassembled WGS sequence"/>
</dbReference>
<sequence>MAASDSSKGRFNLSFLDAPRDRCLTSNLMPLQSLKFSAIKSHDLKADQFKNANIHLYTVKQSALLNGQRHAQTNLHLAFSDTIPGKTPIGMRAEGIWSRGAEMSDRTKSETMSKWQKKKRRALCEQRHRGKAAGAQTSCLGAARGQGHICACTEFSP</sequence>
<dbReference type="EMBL" id="JACASE010000014">
    <property type="protein sequence ID" value="KAF6410610.1"/>
    <property type="molecule type" value="Genomic_DNA"/>
</dbReference>
<reference evidence="1 2" key="1">
    <citation type="journal article" date="2020" name="Nature">
        <title>Six reference-quality genomes reveal evolution of bat adaptations.</title>
        <authorList>
            <person name="Jebb D."/>
            <person name="Huang Z."/>
            <person name="Pippel M."/>
            <person name="Hughes G.M."/>
            <person name="Lavrichenko K."/>
            <person name="Devanna P."/>
            <person name="Winkler S."/>
            <person name="Jermiin L.S."/>
            <person name="Skirmuntt E.C."/>
            <person name="Katzourakis A."/>
            <person name="Burkitt-Gray L."/>
            <person name="Ray D.A."/>
            <person name="Sullivan K.A.M."/>
            <person name="Roscito J.G."/>
            <person name="Kirilenko B.M."/>
            <person name="Davalos L.M."/>
            <person name="Corthals A.P."/>
            <person name="Power M.L."/>
            <person name="Jones G."/>
            <person name="Ransome R.D."/>
            <person name="Dechmann D.K.N."/>
            <person name="Locatelli A.G."/>
            <person name="Puechmaille S.J."/>
            <person name="Fedrigo O."/>
            <person name="Jarvis E.D."/>
            <person name="Hiller M."/>
            <person name="Vernes S.C."/>
            <person name="Myers E.W."/>
            <person name="Teeling E.C."/>
        </authorList>
    </citation>
    <scope>NUCLEOTIDE SEQUENCE [LARGE SCALE GENOMIC DNA]</scope>
    <source>
        <strain evidence="1">MRouAeg1</strain>
        <tissue evidence="1">Muscle</tissue>
    </source>
</reference>
<comment type="caution">
    <text evidence="1">The sequence shown here is derived from an EMBL/GenBank/DDBJ whole genome shotgun (WGS) entry which is preliminary data.</text>
</comment>